<feature type="domain" description="Acyclic terpene utilisation N-terminal" evidence="1">
    <location>
        <begin position="12"/>
        <end position="447"/>
    </location>
</feature>
<proteinExistence type="predicted"/>
<name>A0A2S8JA08_RHOOP</name>
<dbReference type="PANTHER" id="PTHR47585">
    <property type="match status" value="1"/>
</dbReference>
<protein>
    <submittedName>
        <fullName evidence="3">Exopolyphosphatase</fullName>
    </submittedName>
</protein>
<gene>
    <name evidence="3" type="ORF">C5613_16215</name>
</gene>
<dbReference type="EMBL" id="PUIO01000017">
    <property type="protein sequence ID" value="PQP23884.1"/>
    <property type="molecule type" value="Genomic_DNA"/>
</dbReference>
<comment type="caution">
    <text evidence="3">The sequence shown here is derived from an EMBL/GenBank/DDBJ whole genome shotgun (WGS) entry which is preliminary data.</text>
</comment>
<dbReference type="Pfam" id="PF23544">
    <property type="entry name" value="AtuA_ferredoxin"/>
    <property type="match status" value="1"/>
</dbReference>
<evidence type="ECO:0000259" key="2">
    <source>
        <dbReference type="Pfam" id="PF23544"/>
    </source>
</evidence>
<dbReference type="AlphaFoldDB" id="A0A2S8JA08"/>
<evidence type="ECO:0000259" key="1">
    <source>
        <dbReference type="Pfam" id="PF07287"/>
    </source>
</evidence>
<feature type="domain" description="AtuA-like ferredoxin-fold" evidence="2">
    <location>
        <begin position="493"/>
        <end position="587"/>
    </location>
</feature>
<dbReference type="Proteomes" id="UP000239290">
    <property type="component" value="Unassembled WGS sequence"/>
</dbReference>
<organism evidence="3 4">
    <name type="scientific">Rhodococcus opacus</name>
    <name type="common">Nocardia opaca</name>
    <dbReference type="NCBI Taxonomy" id="37919"/>
    <lineage>
        <taxon>Bacteria</taxon>
        <taxon>Bacillati</taxon>
        <taxon>Actinomycetota</taxon>
        <taxon>Actinomycetes</taxon>
        <taxon>Mycobacteriales</taxon>
        <taxon>Nocardiaceae</taxon>
        <taxon>Rhodococcus</taxon>
    </lineage>
</organism>
<dbReference type="PANTHER" id="PTHR47585:SF1">
    <property type="entry name" value="DUF1446 DOMAIN-CONTAINING PROTEIN"/>
    <property type="match status" value="1"/>
</dbReference>
<accession>A0A2S8JA08</accession>
<dbReference type="InterPro" id="IPR010839">
    <property type="entry name" value="AtuA_N"/>
</dbReference>
<dbReference type="InterPro" id="IPR056362">
    <property type="entry name" value="AtuA-like_ferredoxin_dom"/>
</dbReference>
<dbReference type="RefSeq" id="WP_105415762.1">
    <property type="nucleotide sequence ID" value="NZ_PUIO01000017.1"/>
</dbReference>
<sequence>MTSAAGRGKRPIRVGNCSGFYGDRASAMADMARAGGIDVLTGDYLAEVTMLILGKARAKDSTKGYATTFLQHLDAALDHLVANGIRLVVNAGGLNPAGLADATRALIAGRGYDLQVSHIGGDDVFGSLGMLQQAGHSLPHLTTGEPLSSWTHRPLTANAYLGGFGIARALARGADIVITGRVADAALVVGPAAWWWNWAPDDSDALAGAVAAGHVIECGPQATGGNFSGFRTIADLVQPGFPIAEIDADGSSVITKNPGTGGAVTRDTVTAQLLYEIGEPAYLNPDVIAHLDTAELTGLGDDRVRIRGVRGSAPPATTKVAITGVGGWENSMILALTGTDLDAKAALVERFVHREIEAADGLDAVAITRIGQARHDPDSQNVGTALLQIAVQGTKEAAGRAFSSRMVELALSSYPGLYTLGPPQPGSAFGVYWPALLDQRMLDHMAHHHDGTTEIIAPGTPHEVGVEVNPPVEVFPAPSVRAPWTDAPLVIASLGEIVHARSGDKGGDANLGVWVRDRDAWEWLESTLTVDELRRLLPETRELAISRYELPKLGAVNFLIRGMLGSGATSTLRLDSQAKALGEWLRARNTKVPRSLLNTSGAHW</sequence>
<evidence type="ECO:0000313" key="4">
    <source>
        <dbReference type="Proteomes" id="UP000239290"/>
    </source>
</evidence>
<dbReference type="Pfam" id="PF07287">
    <property type="entry name" value="AtuA"/>
    <property type="match status" value="1"/>
</dbReference>
<evidence type="ECO:0000313" key="3">
    <source>
        <dbReference type="EMBL" id="PQP23884.1"/>
    </source>
</evidence>
<reference evidence="4" key="1">
    <citation type="submission" date="2018-02" db="EMBL/GenBank/DDBJ databases">
        <title>Draft genome sequencing of Rhodococcus opacus KU647198.</title>
        <authorList>
            <person name="Zheng B.-X."/>
        </authorList>
    </citation>
    <scope>NUCLEOTIDE SEQUENCE [LARGE SCALE GENOMIC DNA]</scope>
    <source>
        <strain evidence="4">04-OD7</strain>
    </source>
</reference>